<protein>
    <submittedName>
        <fullName evidence="1">Uncharacterized protein</fullName>
    </submittedName>
</protein>
<evidence type="ECO:0000313" key="2">
    <source>
        <dbReference type="Proteomes" id="UP000499080"/>
    </source>
</evidence>
<dbReference type="Proteomes" id="UP000499080">
    <property type="component" value="Unassembled WGS sequence"/>
</dbReference>
<evidence type="ECO:0000313" key="1">
    <source>
        <dbReference type="EMBL" id="GBN15763.1"/>
    </source>
</evidence>
<keyword evidence="2" id="KW-1185">Reference proteome</keyword>
<proteinExistence type="predicted"/>
<dbReference type="EMBL" id="BGPR01006062">
    <property type="protein sequence ID" value="GBN15763.1"/>
    <property type="molecule type" value="Genomic_DNA"/>
</dbReference>
<name>A0A4Y2LP20_ARAVE</name>
<comment type="caution">
    <text evidence="1">The sequence shown here is derived from an EMBL/GenBank/DDBJ whole genome shotgun (WGS) entry which is preliminary data.</text>
</comment>
<organism evidence="1 2">
    <name type="scientific">Araneus ventricosus</name>
    <name type="common">Orbweaver spider</name>
    <name type="synonym">Epeira ventricosa</name>
    <dbReference type="NCBI Taxonomy" id="182803"/>
    <lineage>
        <taxon>Eukaryota</taxon>
        <taxon>Metazoa</taxon>
        <taxon>Ecdysozoa</taxon>
        <taxon>Arthropoda</taxon>
        <taxon>Chelicerata</taxon>
        <taxon>Arachnida</taxon>
        <taxon>Araneae</taxon>
        <taxon>Araneomorphae</taxon>
        <taxon>Entelegynae</taxon>
        <taxon>Araneoidea</taxon>
        <taxon>Araneidae</taxon>
        <taxon>Araneus</taxon>
    </lineage>
</organism>
<reference evidence="1 2" key="1">
    <citation type="journal article" date="2019" name="Sci. Rep.">
        <title>Orb-weaving spider Araneus ventricosus genome elucidates the spidroin gene catalogue.</title>
        <authorList>
            <person name="Kono N."/>
            <person name="Nakamura H."/>
            <person name="Ohtoshi R."/>
            <person name="Moran D.A.P."/>
            <person name="Shinohara A."/>
            <person name="Yoshida Y."/>
            <person name="Fujiwara M."/>
            <person name="Mori M."/>
            <person name="Tomita M."/>
            <person name="Arakawa K."/>
        </authorList>
    </citation>
    <scope>NUCLEOTIDE SEQUENCE [LARGE SCALE GENOMIC DNA]</scope>
</reference>
<accession>A0A4Y2LP20</accession>
<sequence>MISNRLISLTDPKYNQLAPVVSKSSQIRLGLPTAVVGDRFGVSDRAVAAITSSVLHDVGLITISNSDLVVNKNKLRREKSKVKKDLKFQSLSEAQALPLKGLYCNGRKDSTLIEERLDTKRYMGKAKQEHLSLIEEPGSRYIIHLSPSFGTAKQISATIIGYFEGFTRDLSRLLAIDCDGTSVRCLELKLGKPLDNQESSESIEEILRKEIPSQDLKMKNCRKIKKKGLSIDCLNEKDSKHIIDKIQNKVALNKKISARPPRKRHPSIIIYNLPHTTSEEGVMLAIQVHVDVKDPL</sequence>
<dbReference type="AlphaFoldDB" id="A0A4Y2LP20"/>
<gene>
    <name evidence="1" type="ORF">AVEN_196304_1</name>
</gene>